<reference evidence="1" key="1">
    <citation type="submission" date="2019-11" db="EMBL/GenBank/DDBJ databases">
        <title>Genome sequences of 17 halophilic strains isolated from different environments.</title>
        <authorList>
            <person name="Furrow R.E."/>
        </authorList>
    </citation>
    <scope>NUCLEOTIDE SEQUENCE</scope>
    <source>
        <strain evidence="1">22510_22_Filter</strain>
    </source>
</reference>
<gene>
    <name evidence="1" type="ORF">GLW08_14770</name>
</gene>
<dbReference type="EMBL" id="WMEU01000004">
    <property type="protein sequence ID" value="MYL54596.1"/>
    <property type="molecule type" value="Genomic_DNA"/>
</dbReference>
<name>A0ACC7VHZ8_9BACI</name>
<proteinExistence type="predicted"/>
<accession>A0ACC7VHZ8</accession>
<evidence type="ECO:0000313" key="2">
    <source>
        <dbReference type="Proteomes" id="UP000466692"/>
    </source>
</evidence>
<organism evidence="1 2">
    <name type="scientific">Pontibacillus yanchengensis</name>
    <dbReference type="NCBI Taxonomy" id="462910"/>
    <lineage>
        <taxon>Bacteria</taxon>
        <taxon>Bacillati</taxon>
        <taxon>Bacillota</taxon>
        <taxon>Bacilli</taxon>
        <taxon>Bacillales</taxon>
        <taxon>Bacillaceae</taxon>
        <taxon>Pontibacillus</taxon>
    </lineage>
</organism>
<evidence type="ECO:0000313" key="1">
    <source>
        <dbReference type="EMBL" id="MYL54596.1"/>
    </source>
</evidence>
<dbReference type="Proteomes" id="UP000466692">
    <property type="component" value="Unassembled WGS sequence"/>
</dbReference>
<sequence>MCITKKVMWPRPALAPTFLREELPFTLTKENANQYKIVQERNGEMTGHANVTYTLNRVDGSWHIANMDRDRIKKENNNNVQDPENKKLDKAEVAKVLADYEAGFKKIEHNTTQTIKAFSKFTSPLRNSTSPSISCFGQHGQVSNGDAFPRRKRKGLCRT</sequence>
<keyword evidence="2" id="KW-1185">Reference proteome</keyword>
<protein>
    <submittedName>
        <fullName evidence="1">Uncharacterized protein</fullName>
    </submittedName>
</protein>
<comment type="caution">
    <text evidence="1">The sequence shown here is derived from an EMBL/GenBank/DDBJ whole genome shotgun (WGS) entry which is preliminary data.</text>
</comment>